<reference evidence="3" key="1">
    <citation type="submission" date="2019-08" db="EMBL/GenBank/DDBJ databases">
        <title>Reference gene set and small RNA set construction with multiple tissues from Davidia involucrata Baill.</title>
        <authorList>
            <person name="Yang H."/>
            <person name="Zhou C."/>
            <person name="Li G."/>
            <person name="Wang J."/>
            <person name="Gao P."/>
            <person name="Wang M."/>
            <person name="Wang R."/>
            <person name="Zhao Y."/>
        </authorList>
    </citation>
    <scope>NUCLEOTIDE SEQUENCE</scope>
    <source>
        <tissue evidence="3">Mixed with DoveR01_LX</tissue>
    </source>
</reference>
<protein>
    <submittedName>
        <fullName evidence="3">Putative auxilin-like protein 1 isoform X3</fullName>
    </submittedName>
</protein>
<dbReference type="GO" id="GO:0072318">
    <property type="term" value="P:clathrin coat disassembly"/>
    <property type="evidence" value="ECO:0007669"/>
    <property type="project" value="TreeGrafter"/>
</dbReference>
<feature type="region of interest" description="Disordered" evidence="2">
    <location>
        <begin position="657"/>
        <end position="734"/>
    </location>
</feature>
<sequence length="734" mass="82763">MTENPRNSIFMENLSHSLSKKSYNGNGNGNGFAAKTVYDDVFGGPPKFGVPTLSPRVEDYTQIFGSFHASRASSIPILDLPVVDEVDVSFDVRSSKFDYSEVFSGFNGLDLAVSYEELFNQSKAGDDSSEEAWTPAQSESLSDESGRSACSEKNQSLLNGDSYQSFDGIKQFNISYHKANQRSKENMSNGMTHVTQLLAVPGFIYEVNETLPKLEDESPSLQVTNDLNLSMDFNGRIREGKQFRKTMSHPANSSFGIQTFESDLKPLKGYGKTGSSLNGTFLTISDISLRTQPSQMPPPSRPPPVLAVKEGDSGRQNSKLKASKSYAFERTAGDSSPPFFDVEVDASSSAAASVAAMKDAMEKAQAKLKSAKELMERKKEGLQSRTKLGLKNDIKDKEGEASKNSDGSISCNNERVQGTCDLERSGIKAFAGEERQKVMKTTRAVSDSIEGEGHINLAKKAVEKKHGKEYKSSHASHKTEGTVAWREAVQFYEVVEADKSKKVFEQSKDEKILVHNTKSRGCEQEKKAAMEAFEQQEEDNRKIKTAREACKWKEKENKFELAEGACEWEEYKGRSEATKKSCRQEEHRNKIKVAQKVCAQEENEKKLRAGQQHGDIEKMLTEADKYEECENLVEIHQKENEVDVKQKLKEVNERIKNEKRLKDAHDSEERKRRLKETVDREKYEKRLIKATERAENEKRQKEALEQEEKEKQEKEAREREKNGKRQKEARKDGS</sequence>
<dbReference type="GO" id="GO:0072583">
    <property type="term" value="P:clathrin-dependent endocytosis"/>
    <property type="evidence" value="ECO:0007669"/>
    <property type="project" value="TreeGrafter"/>
</dbReference>
<dbReference type="PANTHER" id="PTHR23172:SF87">
    <property type="entry name" value="CHAPERONE DNAJ-DOMAIN SUPERFAMILY PROTEIN"/>
    <property type="match status" value="1"/>
</dbReference>
<organism evidence="3">
    <name type="scientific">Davidia involucrata</name>
    <name type="common">Dove tree</name>
    <dbReference type="NCBI Taxonomy" id="16924"/>
    <lineage>
        <taxon>Eukaryota</taxon>
        <taxon>Viridiplantae</taxon>
        <taxon>Streptophyta</taxon>
        <taxon>Embryophyta</taxon>
        <taxon>Tracheophyta</taxon>
        <taxon>Spermatophyta</taxon>
        <taxon>Magnoliopsida</taxon>
        <taxon>eudicotyledons</taxon>
        <taxon>Gunneridae</taxon>
        <taxon>Pentapetalae</taxon>
        <taxon>asterids</taxon>
        <taxon>Cornales</taxon>
        <taxon>Nyssaceae</taxon>
        <taxon>Davidia</taxon>
    </lineage>
</organism>
<feature type="compositionally biased region" description="Basic and acidic residues" evidence="2">
    <location>
        <begin position="520"/>
        <end position="529"/>
    </location>
</feature>
<name>A0A5B7AJS2_DAVIN</name>
<feature type="region of interest" description="Disordered" evidence="2">
    <location>
        <begin position="391"/>
        <end position="411"/>
    </location>
</feature>
<gene>
    <name evidence="3" type="ORF">Din_025766</name>
</gene>
<evidence type="ECO:0000313" key="3">
    <source>
        <dbReference type="EMBL" id="MPA56325.1"/>
    </source>
</evidence>
<evidence type="ECO:0000256" key="1">
    <source>
        <dbReference type="SAM" id="Coils"/>
    </source>
</evidence>
<dbReference type="EMBL" id="GHES01025766">
    <property type="protein sequence ID" value="MPA56325.1"/>
    <property type="molecule type" value="Transcribed_RNA"/>
</dbReference>
<accession>A0A5B7AJS2</accession>
<dbReference type="GO" id="GO:0005737">
    <property type="term" value="C:cytoplasm"/>
    <property type="evidence" value="ECO:0007669"/>
    <property type="project" value="TreeGrafter"/>
</dbReference>
<evidence type="ECO:0000256" key="2">
    <source>
        <dbReference type="SAM" id="MobiDB-lite"/>
    </source>
</evidence>
<feature type="compositionally biased region" description="Pro residues" evidence="2">
    <location>
        <begin position="295"/>
        <end position="305"/>
    </location>
</feature>
<dbReference type="GO" id="GO:0031982">
    <property type="term" value="C:vesicle"/>
    <property type="evidence" value="ECO:0007669"/>
    <property type="project" value="TreeGrafter"/>
</dbReference>
<keyword evidence="1" id="KW-0175">Coiled coil</keyword>
<feature type="compositionally biased region" description="Basic and acidic residues" evidence="2">
    <location>
        <begin position="391"/>
        <end position="403"/>
    </location>
</feature>
<feature type="region of interest" description="Disordered" evidence="2">
    <location>
        <begin position="290"/>
        <end position="325"/>
    </location>
</feature>
<dbReference type="PANTHER" id="PTHR23172">
    <property type="entry name" value="AUXILIN/CYCLIN G-ASSOCIATED KINASE-RELATED"/>
    <property type="match status" value="1"/>
</dbReference>
<feature type="coiled-coil region" evidence="1">
    <location>
        <begin position="354"/>
        <end position="385"/>
    </location>
</feature>
<dbReference type="GO" id="GO:0030276">
    <property type="term" value="F:clathrin binding"/>
    <property type="evidence" value="ECO:0007669"/>
    <property type="project" value="TreeGrafter"/>
</dbReference>
<proteinExistence type="predicted"/>
<feature type="region of interest" description="Disordered" evidence="2">
    <location>
        <begin position="519"/>
        <end position="540"/>
    </location>
</feature>
<feature type="region of interest" description="Disordered" evidence="2">
    <location>
        <begin position="124"/>
        <end position="153"/>
    </location>
</feature>
<dbReference type="AlphaFoldDB" id="A0A5B7AJS2"/>